<evidence type="ECO:0000256" key="1">
    <source>
        <dbReference type="SAM" id="Coils"/>
    </source>
</evidence>
<dbReference type="Proteomes" id="UP000789759">
    <property type="component" value="Unassembled WGS sequence"/>
</dbReference>
<feature type="compositionally biased region" description="Basic and acidic residues" evidence="2">
    <location>
        <begin position="249"/>
        <end position="272"/>
    </location>
</feature>
<name>A0A9N9PL27_9GLOM</name>
<feature type="compositionally biased region" description="Basic and acidic residues" evidence="2">
    <location>
        <begin position="281"/>
        <end position="295"/>
    </location>
</feature>
<gene>
    <name evidence="3" type="ORF">CPELLU_LOCUS20290</name>
</gene>
<reference evidence="3" key="1">
    <citation type="submission" date="2021-06" db="EMBL/GenBank/DDBJ databases">
        <authorList>
            <person name="Kallberg Y."/>
            <person name="Tangrot J."/>
            <person name="Rosling A."/>
        </authorList>
    </citation>
    <scope>NUCLEOTIDE SEQUENCE</scope>
    <source>
        <strain evidence="3">FL966</strain>
    </source>
</reference>
<keyword evidence="1" id="KW-0175">Coiled coil</keyword>
<proteinExistence type="predicted"/>
<dbReference type="EMBL" id="CAJVQA010058609">
    <property type="protein sequence ID" value="CAG8827216.1"/>
    <property type="molecule type" value="Genomic_DNA"/>
</dbReference>
<protein>
    <submittedName>
        <fullName evidence="3">7032_t:CDS:1</fullName>
    </submittedName>
</protein>
<evidence type="ECO:0000313" key="3">
    <source>
        <dbReference type="EMBL" id="CAG8827216.1"/>
    </source>
</evidence>
<feature type="region of interest" description="Disordered" evidence="2">
    <location>
        <begin position="249"/>
        <end position="295"/>
    </location>
</feature>
<comment type="caution">
    <text evidence="3">The sequence shown here is derived from an EMBL/GenBank/DDBJ whole genome shotgun (WGS) entry which is preliminary data.</text>
</comment>
<evidence type="ECO:0000256" key="2">
    <source>
        <dbReference type="SAM" id="MobiDB-lite"/>
    </source>
</evidence>
<organism evidence="3 4">
    <name type="scientific">Cetraspora pellucida</name>
    <dbReference type="NCBI Taxonomy" id="1433469"/>
    <lineage>
        <taxon>Eukaryota</taxon>
        <taxon>Fungi</taxon>
        <taxon>Fungi incertae sedis</taxon>
        <taxon>Mucoromycota</taxon>
        <taxon>Glomeromycotina</taxon>
        <taxon>Glomeromycetes</taxon>
        <taxon>Diversisporales</taxon>
        <taxon>Gigasporaceae</taxon>
        <taxon>Cetraspora</taxon>
    </lineage>
</organism>
<feature type="non-terminal residue" evidence="3">
    <location>
        <position position="1"/>
    </location>
</feature>
<feature type="coiled-coil region" evidence="1">
    <location>
        <begin position="146"/>
        <end position="187"/>
    </location>
</feature>
<evidence type="ECO:0000313" key="4">
    <source>
        <dbReference type="Proteomes" id="UP000789759"/>
    </source>
</evidence>
<accession>A0A9N9PL27</accession>
<keyword evidence="4" id="KW-1185">Reference proteome</keyword>
<sequence length="295" mass="33815">VSFCRENGILLYALPPHTTHILQPSEIPFAKLKKEYSKGCDMLYSSNNKLVTKRSFAKIFGPAFIMTYTPTAIINAFKATGIWPFNPNAISNDCLDPSLVTERFDLPPSPPLCQQLDQPYEQVFPPLPNKISASVELQPTSNYPTRSNVIEELKLLKVENETLRRENAQLKKQNASIKENFSLVQEELETFKNPGTSPLKLALKYPVSKTKEREVSESTKKRKTLPFAWLLTNDESWQEIKKIDEMAKKKVETTRQKKEEAAQKRADRELAKAQKQAVSARKKEERMQKKRKESD</sequence>
<dbReference type="AlphaFoldDB" id="A0A9N9PL27"/>
<dbReference type="OrthoDB" id="3238847at2759"/>